<feature type="region of interest" description="Disordered" evidence="2">
    <location>
        <begin position="118"/>
        <end position="158"/>
    </location>
</feature>
<gene>
    <name evidence="3" type="ORF">X975_02979</name>
</gene>
<dbReference type="Proteomes" id="UP000054359">
    <property type="component" value="Unassembled WGS sequence"/>
</dbReference>
<feature type="compositionally biased region" description="Basic and acidic residues" evidence="2">
    <location>
        <begin position="7"/>
        <end position="25"/>
    </location>
</feature>
<organism evidence="3 4">
    <name type="scientific">Stegodyphus mimosarum</name>
    <name type="common">African social velvet spider</name>
    <dbReference type="NCBI Taxonomy" id="407821"/>
    <lineage>
        <taxon>Eukaryota</taxon>
        <taxon>Metazoa</taxon>
        <taxon>Ecdysozoa</taxon>
        <taxon>Arthropoda</taxon>
        <taxon>Chelicerata</taxon>
        <taxon>Arachnida</taxon>
        <taxon>Araneae</taxon>
        <taxon>Araneomorphae</taxon>
        <taxon>Entelegynae</taxon>
        <taxon>Eresoidea</taxon>
        <taxon>Eresidae</taxon>
        <taxon>Stegodyphus</taxon>
    </lineage>
</organism>
<dbReference type="PANTHER" id="PTHR10380:SF235">
    <property type="entry name" value="CUTICULAR PROTEIN 73D, ISOFORM B"/>
    <property type="match status" value="1"/>
</dbReference>
<sequence>MAVTYANHDKSYQHEYSKKSNEEYRVQPNPYKFEYQNRDEDGAVQFRKEISNGNGRVEGQYGYKDSYGIERTVTYIADEYGYRAQISTNEPGTENKSPAAVDLSASPVYVQYQPSQSKYNAHNSNQRPQQQSLPASQQRFSQNFVSQSSVKSHDDARPKVSVDNAYKVQQAAPVEYVRQQFEVPKIQQAAPVEFVPQHYPFRQVVPVIYSSQKAQVQQAVPQRPVIENVQSKKIPQVAQAPKQIFFSQAKSSHQFSRKGY</sequence>
<feature type="region of interest" description="Disordered" evidence="2">
    <location>
        <begin position="1"/>
        <end position="25"/>
    </location>
</feature>
<dbReference type="InterPro" id="IPR050468">
    <property type="entry name" value="Cuticle_Struct_Prot"/>
</dbReference>
<evidence type="ECO:0000313" key="4">
    <source>
        <dbReference type="Proteomes" id="UP000054359"/>
    </source>
</evidence>
<evidence type="ECO:0000256" key="1">
    <source>
        <dbReference type="PROSITE-ProRule" id="PRU00497"/>
    </source>
</evidence>
<dbReference type="AlphaFoldDB" id="A0A087THU1"/>
<name>A0A087THU1_STEMI</name>
<dbReference type="GO" id="GO:0062129">
    <property type="term" value="C:chitin-based extracellular matrix"/>
    <property type="evidence" value="ECO:0007669"/>
    <property type="project" value="TreeGrafter"/>
</dbReference>
<reference evidence="3 4" key="1">
    <citation type="submission" date="2013-11" db="EMBL/GenBank/DDBJ databases">
        <title>Genome sequencing of Stegodyphus mimosarum.</title>
        <authorList>
            <person name="Bechsgaard J."/>
        </authorList>
    </citation>
    <scope>NUCLEOTIDE SEQUENCE [LARGE SCALE GENOMIC DNA]</scope>
</reference>
<dbReference type="PANTHER" id="PTHR10380">
    <property type="entry name" value="CUTICLE PROTEIN"/>
    <property type="match status" value="1"/>
</dbReference>
<evidence type="ECO:0000256" key="2">
    <source>
        <dbReference type="SAM" id="MobiDB-lite"/>
    </source>
</evidence>
<feature type="non-terminal residue" evidence="3">
    <location>
        <position position="260"/>
    </location>
</feature>
<keyword evidence="1" id="KW-0193">Cuticle</keyword>
<dbReference type="EMBL" id="KK115285">
    <property type="protein sequence ID" value="KFM64680.1"/>
    <property type="molecule type" value="Genomic_DNA"/>
</dbReference>
<dbReference type="PROSITE" id="PS51155">
    <property type="entry name" value="CHIT_BIND_RR_2"/>
    <property type="match status" value="1"/>
</dbReference>
<feature type="compositionally biased region" description="Polar residues" evidence="2">
    <location>
        <begin position="118"/>
        <end position="150"/>
    </location>
</feature>
<accession>A0A087THU1</accession>
<keyword evidence="4" id="KW-1185">Reference proteome</keyword>
<dbReference type="InterPro" id="IPR000618">
    <property type="entry name" value="Insect_cuticle"/>
</dbReference>
<dbReference type="GO" id="GO:0008010">
    <property type="term" value="F:structural constituent of chitin-based larval cuticle"/>
    <property type="evidence" value="ECO:0007669"/>
    <property type="project" value="TreeGrafter"/>
</dbReference>
<dbReference type="Pfam" id="PF00379">
    <property type="entry name" value="Chitin_bind_4"/>
    <property type="match status" value="1"/>
</dbReference>
<evidence type="ECO:0000313" key="3">
    <source>
        <dbReference type="EMBL" id="KFM64680.1"/>
    </source>
</evidence>
<proteinExistence type="predicted"/>
<protein>
    <submittedName>
        <fullName evidence="3">Cuticle protein 10.9</fullName>
    </submittedName>
</protein>
<dbReference type="OrthoDB" id="6430831at2759"/>